<evidence type="ECO:0000313" key="3">
    <source>
        <dbReference type="Proteomes" id="UP000230202"/>
    </source>
</evidence>
<dbReference type="CDD" id="cd01125">
    <property type="entry name" value="RepA_RSF1010_like"/>
    <property type="match status" value="1"/>
</dbReference>
<feature type="domain" description="Primase C-terminal 2" evidence="1">
    <location>
        <begin position="207"/>
        <end position="281"/>
    </location>
</feature>
<comment type="caution">
    <text evidence="2">The sequence shown here is derived from an EMBL/GenBank/DDBJ whole genome shotgun (WGS) entry which is preliminary data.</text>
</comment>
<gene>
    <name evidence="2" type="ORF">BHC54_09355</name>
</gene>
<dbReference type="AlphaFoldDB" id="A0A2N9X6A4"/>
<organism evidence="2 3">
    <name type="scientific">Snodgrassella alvi</name>
    <dbReference type="NCBI Taxonomy" id="1196083"/>
    <lineage>
        <taxon>Bacteria</taxon>
        <taxon>Pseudomonadati</taxon>
        <taxon>Pseudomonadota</taxon>
        <taxon>Betaproteobacteria</taxon>
        <taxon>Neisseriales</taxon>
        <taxon>Neisseriaceae</taxon>
        <taxon>Snodgrassella</taxon>
    </lineage>
</organism>
<dbReference type="EMBL" id="MEIL01000029">
    <property type="protein sequence ID" value="PIT38707.1"/>
    <property type="molecule type" value="Genomic_DNA"/>
</dbReference>
<dbReference type="Pfam" id="PF13481">
    <property type="entry name" value="AAA_25"/>
    <property type="match status" value="1"/>
</dbReference>
<proteinExistence type="predicted"/>
<sequence>MQQLPKLLRAKRQWLIWKYHKVEGGKPRKIPYYVSGHRRRGRQGCQADINRLASFEEAVDSCERHKAAGIGFALTPDCDIVALDFDNCVDADGGINPKVEELVSGTYAEFSPSKKGVRAFFQGNIGNAKDLTGDFGFEVFSTSGFVTVTQDVLPLCALIGSDAQIAPVSKDVIEYCDFRFKQRRTEQSDEPLMAIEPVVGLSENQLEEILQALDPSMPYPEWINVGMALHHETEAEGFHLWDEWSSQADNYPGSEELLHHWTSFGNNKGAPVTARLLLKLAKESGVHVDPDIASASEFECIKEEDDSADARFAVVDAENFADCSPTPWLIKGVLPKADLGVVFGESGSGKSFFVSDMALSLARGKSWRGHKVRPSRVVYLAAEGSSGFRKRLKAYELHHKISLAGVPFGVIPVAPNFLMKVDALDVAKAIIAWGGADLVVIDTFAQVTPGANENAGEDVGKALAHFRGLNRALGAMVLLVHHSGKDTSKGARGWSGLRAAADMELEVIRTESGRVTRVTKQKDGDDHGEFGFELEVVPLGLDEDADIITSCVVVEAGIPADLNGTAKANKGASTGKWTSTVISVVNEFGLAQSAGIEVEAVIAECLARTEAPAGKRDTRKQHIRRALKALCTGDDAPYFEENGCLEIL</sequence>
<accession>A0A2N9X6A4</accession>
<evidence type="ECO:0000313" key="2">
    <source>
        <dbReference type="EMBL" id="PIT38707.1"/>
    </source>
</evidence>
<dbReference type="Proteomes" id="UP000230202">
    <property type="component" value="Unassembled WGS sequence"/>
</dbReference>
<dbReference type="InterPro" id="IPR014819">
    <property type="entry name" value="PriCT_2"/>
</dbReference>
<dbReference type="GO" id="GO:0016817">
    <property type="term" value="F:hydrolase activity, acting on acid anhydrides"/>
    <property type="evidence" value="ECO:0007669"/>
    <property type="project" value="InterPro"/>
</dbReference>
<dbReference type="Gene3D" id="3.40.50.300">
    <property type="entry name" value="P-loop containing nucleotide triphosphate hydrolases"/>
    <property type="match status" value="1"/>
</dbReference>
<protein>
    <recommendedName>
        <fullName evidence="1">Primase C-terminal 2 domain-containing protein</fullName>
    </recommendedName>
</protein>
<dbReference type="Pfam" id="PF08707">
    <property type="entry name" value="PriCT_2"/>
    <property type="match status" value="1"/>
</dbReference>
<dbReference type="InterPro" id="IPR038724">
    <property type="entry name" value="RepA"/>
</dbReference>
<dbReference type="RefSeq" id="WP_100152583.1">
    <property type="nucleotide sequence ID" value="NZ_MEIL01000029.1"/>
</dbReference>
<name>A0A2N9X6A4_9NEIS</name>
<keyword evidence="3" id="KW-1185">Reference proteome</keyword>
<evidence type="ECO:0000259" key="1">
    <source>
        <dbReference type="Pfam" id="PF08707"/>
    </source>
</evidence>
<dbReference type="SUPFAM" id="SSF52540">
    <property type="entry name" value="P-loop containing nucleoside triphosphate hydrolases"/>
    <property type="match status" value="1"/>
</dbReference>
<dbReference type="InterPro" id="IPR027417">
    <property type="entry name" value="P-loop_NTPase"/>
</dbReference>
<reference evidence="2" key="1">
    <citation type="journal article" date="2017" name="MBio">
        <title>Type VI secretion-mediated competition in the bee gut microbiome.</title>
        <authorList>
            <person name="Steele M.I."/>
            <person name="Kwong W.K."/>
            <person name="Powell J.E."/>
            <person name="Whiteley M."/>
            <person name="Moran N.A."/>
        </authorList>
    </citation>
    <scope>NUCLEOTIDE SEQUENCE [LARGE SCALE GENOMIC DNA]</scope>
    <source>
        <strain evidence="2">WkB273</strain>
    </source>
</reference>